<dbReference type="InterPro" id="IPR009781">
    <property type="entry name" value="DUF1345"/>
</dbReference>
<evidence type="ECO:0000256" key="1">
    <source>
        <dbReference type="SAM" id="Phobius"/>
    </source>
</evidence>
<dbReference type="AlphaFoldDB" id="A2SHX8"/>
<gene>
    <name evidence="2" type="ordered locus">Mpe_A2211</name>
</gene>
<proteinExistence type="predicted"/>
<dbReference type="Pfam" id="PF07077">
    <property type="entry name" value="DUF1345"/>
    <property type="match status" value="1"/>
</dbReference>
<dbReference type="STRING" id="420662.Mpe_A2211"/>
<keyword evidence="3" id="KW-1185">Reference proteome</keyword>
<dbReference type="KEGG" id="mpt:Mpe_A2211"/>
<sequence>MPVMEIPEPAWRARLRTWSASSRLLVSATLGGGVATACRIADLPWVESLLVGWCGFALLSLLLSGLTLGLHGDIPRPDEVARNDQSSTAMLVVVLLGCAASITAIGALLLTSRDLPAGERWPHGLLAVVAIALSWLLIHVRFAFHYAHRDLEARPASKGRAALDFPGTPEPDYLDYLYFSFVIGMTSQVSDVTVHTRAMRRLVLWHSLLSFGFNLLILALAVNTLAALFQ</sequence>
<feature type="transmembrane region" description="Helical" evidence="1">
    <location>
        <begin position="203"/>
        <end position="229"/>
    </location>
</feature>
<reference evidence="2 3" key="1">
    <citation type="journal article" date="2007" name="J. Bacteriol.">
        <title>Whole-genome analysis of the methyl tert-butyl ether-degrading beta-proteobacterium Methylibium petroleiphilum PM1.</title>
        <authorList>
            <person name="Kane S.R."/>
            <person name="Chakicherla A.Y."/>
            <person name="Chain P.S.G."/>
            <person name="Schmidt R."/>
            <person name="Shin M.W."/>
            <person name="Legler T.C."/>
            <person name="Scow K.M."/>
            <person name="Larimer F.W."/>
            <person name="Lucas S.M."/>
            <person name="Richardson P.M."/>
            <person name="Hristova K.R."/>
        </authorList>
    </citation>
    <scope>NUCLEOTIDE SEQUENCE [LARGE SCALE GENOMIC DNA]</scope>
    <source>
        <strain evidence="3">ATCC BAA-1232 / LMG 22953 / PM1</strain>
    </source>
</reference>
<dbReference type="Proteomes" id="UP000000366">
    <property type="component" value="Chromosome"/>
</dbReference>
<keyword evidence="1" id="KW-0812">Transmembrane</keyword>
<keyword evidence="1" id="KW-1133">Transmembrane helix</keyword>
<accession>A2SHX8</accession>
<dbReference type="eggNOG" id="COG4291">
    <property type="taxonomic scope" value="Bacteria"/>
</dbReference>
<evidence type="ECO:0000313" key="3">
    <source>
        <dbReference type="Proteomes" id="UP000000366"/>
    </source>
</evidence>
<dbReference type="HOGENOM" id="CLU_098677_1_0_4"/>
<evidence type="ECO:0000313" key="2">
    <source>
        <dbReference type="EMBL" id="ABM95167.1"/>
    </source>
</evidence>
<dbReference type="EMBL" id="CP000555">
    <property type="protein sequence ID" value="ABM95167.1"/>
    <property type="molecule type" value="Genomic_DNA"/>
</dbReference>
<feature type="transmembrane region" description="Helical" evidence="1">
    <location>
        <begin position="50"/>
        <end position="70"/>
    </location>
</feature>
<evidence type="ECO:0008006" key="4">
    <source>
        <dbReference type="Google" id="ProtNLM"/>
    </source>
</evidence>
<protein>
    <recommendedName>
        <fullName evidence="4">Transmembrane protein</fullName>
    </recommendedName>
</protein>
<feature type="transmembrane region" description="Helical" evidence="1">
    <location>
        <begin position="91"/>
        <end position="111"/>
    </location>
</feature>
<organism evidence="2 3">
    <name type="scientific">Methylibium petroleiphilum (strain ATCC BAA-1232 / LMG 22953 / PM1)</name>
    <dbReference type="NCBI Taxonomy" id="420662"/>
    <lineage>
        <taxon>Bacteria</taxon>
        <taxon>Pseudomonadati</taxon>
        <taxon>Pseudomonadota</taxon>
        <taxon>Betaproteobacteria</taxon>
        <taxon>Burkholderiales</taxon>
        <taxon>Sphaerotilaceae</taxon>
        <taxon>Methylibium</taxon>
    </lineage>
</organism>
<name>A2SHX8_METPP</name>
<keyword evidence="1" id="KW-0472">Membrane</keyword>
<feature type="transmembrane region" description="Helical" evidence="1">
    <location>
        <begin position="123"/>
        <end position="144"/>
    </location>
</feature>